<protein>
    <recommendedName>
        <fullName evidence="2">GIY-YIG domain-containing protein</fullName>
    </recommendedName>
</protein>
<organism evidence="1">
    <name type="scientific">bioreactor metagenome</name>
    <dbReference type="NCBI Taxonomy" id="1076179"/>
    <lineage>
        <taxon>unclassified sequences</taxon>
        <taxon>metagenomes</taxon>
        <taxon>ecological metagenomes</taxon>
    </lineage>
</organism>
<proteinExistence type="predicted"/>
<name>A0A644W4N1_9ZZZZ</name>
<reference evidence="1" key="1">
    <citation type="submission" date="2019-08" db="EMBL/GenBank/DDBJ databases">
        <authorList>
            <person name="Kucharzyk K."/>
            <person name="Murdoch R.W."/>
            <person name="Higgins S."/>
            <person name="Loffler F."/>
        </authorList>
    </citation>
    <scope>NUCLEOTIDE SEQUENCE</scope>
</reference>
<evidence type="ECO:0000313" key="1">
    <source>
        <dbReference type="EMBL" id="MPL97652.1"/>
    </source>
</evidence>
<comment type="caution">
    <text evidence="1">The sequence shown here is derived from an EMBL/GenBank/DDBJ whole genome shotgun (WGS) entry which is preliminary data.</text>
</comment>
<gene>
    <name evidence="1" type="ORF">SDC9_43844</name>
</gene>
<accession>A0A644W4N1</accession>
<sequence length="163" mass="18698">MISHEQLKTEGFQGFKTIRELQKNDIFLPDKMGVYLILAPDNFQVEFIENGTGGFFKGKNPNVSIDELTYNWVEDANILYIGKAGGSDSNATLFSRIKQYLNFGLNKPVGHWGGRYIWQLRNSGELIVCWKMLKDIEPASYEYALIDAFRKTYGKRPFANLKD</sequence>
<evidence type="ECO:0008006" key="2">
    <source>
        <dbReference type="Google" id="ProtNLM"/>
    </source>
</evidence>
<dbReference type="EMBL" id="VSSQ01000567">
    <property type="protein sequence ID" value="MPL97652.1"/>
    <property type="molecule type" value="Genomic_DNA"/>
</dbReference>
<dbReference type="AlphaFoldDB" id="A0A644W4N1"/>